<protein>
    <recommendedName>
        <fullName evidence="3">DUF2946 domain-containing protein</fullName>
    </recommendedName>
</protein>
<evidence type="ECO:0000313" key="1">
    <source>
        <dbReference type="EMBL" id="CAB3796960.1"/>
    </source>
</evidence>
<evidence type="ECO:0008006" key="3">
    <source>
        <dbReference type="Google" id="ProtNLM"/>
    </source>
</evidence>
<dbReference type="Proteomes" id="UP000494119">
    <property type="component" value="Unassembled WGS sequence"/>
</dbReference>
<accession>A0A6J5GD61</accession>
<sequence length="217" mass="23824">MDEIVKQALARWPNVPHCTGWLLLDARGHWRLRDEADQAQGAPGTPIRHEALIGFINRNYARDAKGQWFFQNGPQRVYVELEYTPWVVRLASANGGSLTLADQAGQPFEPAAVYVDEHGSVLFEAARESAAESITKSATESADAAADPHARVALLHDHDLDYFTEHATLAEDGESGTFHWRADAALPLQSIARAEVPARFAFVRSPEQAEKAEKAAG</sequence>
<dbReference type="InterPro" id="IPR021332">
    <property type="entry name" value="DUF2944"/>
</dbReference>
<gene>
    <name evidence="1" type="ORF">LMG28688_04428</name>
</gene>
<organism evidence="1 2">
    <name type="scientific">Paraburkholderia caffeinitolerans</name>
    <dbReference type="NCBI Taxonomy" id="1723730"/>
    <lineage>
        <taxon>Bacteria</taxon>
        <taxon>Pseudomonadati</taxon>
        <taxon>Pseudomonadota</taxon>
        <taxon>Betaproteobacteria</taxon>
        <taxon>Burkholderiales</taxon>
        <taxon>Burkholderiaceae</taxon>
        <taxon>Paraburkholderia</taxon>
    </lineage>
</organism>
<dbReference type="AlphaFoldDB" id="A0A6J5GD61"/>
<evidence type="ECO:0000313" key="2">
    <source>
        <dbReference type="Proteomes" id="UP000494119"/>
    </source>
</evidence>
<name>A0A6J5GD61_9BURK</name>
<proteinExistence type="predicted"/>
<keyword evidence="2" id="KW-1185">Reference proteome</keyword>
<dbReference type="EMBL" id="CADIKL010000024">
    <property type="protein sequence ID" value="CAB3796960.1"/>
    <property type="molecule type" value="Genomic_DNA"/>
</dbReference>
<dbReference type="Pfam" id="PF11161">
    <property type="entry name" value="DUF2944"/>
    <property type="match status" value="1"/>
</dbReference>
<reference evidence="1 2" key="1">
    <citation type="submission" date="2020-04" db="EMBL/GenBank/DDBJ databases">
        <authorList>
            <person name="De Canck E."/>
        </authorList>
    </citation>
    <scope>NUCLEOTIDE SEQUENCE [LARGE SCALE GENOMIC DNA]</scope>
    <source>
        <strain evidence="1 2">LMG 28688</strain>
    </source>
</reference>
<dbReference type="RefSeq" id="WP_129562763.1">
    <property type="nucleotide sequence ID" value="NZ_CADIKL010000024.1"/>
</dbReference>